<protein>
    <recommendedName>
        <fullName evidence="6">Heat shock 70 kDa protein 12A</fullName>
    </recommendedName>
</protein>
<evidence type="ECO:0000313" key="4">
    <source>
        <dbReference type="EMBL" id="KAL3857837.1"/>
    </source>
</evidence>
<dbReference type="CDD" id="cd10229">
    <property type="entry name" value="ASKHA_NBD_HSP70_HSPA12"/>
    <property type="match status" value="1"/>
</dbReference>
<dbReference type="SUPFAM" id="SSF53067">
    <property type="entry name" value="Actin-like ATPase domain"/>
    <property type="match status" value="2"/>
</dbReference>
<dbReference type="InterPro" id="IPR043129">
    <property type="entry name" value="ATPase_NBD"/>
</dbReference>
<dbReference type="PANTHER" id="PTHR14187">
    <property type="entry name" value="ALPHA KINASE/ELONGATION FACTOR 2 KINASE"/>
    <property type="match status" value="1"/>
</dbReference>
<evidence type="ECO:0000256" key="1">
    <source>
        <dbReference type="ARBA" id="ARBA00007381"/>
    </source>
</evidence>
<gene>
    <name evidence="4" type="ORF">ACJMK2_012467</name>
</gene>
<name>A0ABD3V8A6_SINWO</name>
<keyword evidence="2" id="KW-0547">Nucleotide-binding</keyword>
<keyword evidence="5" id="KW-1185">Reference proteome</keyword>
<dbReference type="Gene3D" id="3.30.420.40">
    <property type="match status" value="2"/>
</dbReference>
<evidence type="ECO:0000256" key="2">
    <source>
        <dbReference type="ARBA" id="ARBA00022741"/>
    </source>
</evidence>
<sequence length="561" mass="63253">MTNEFNLVIALDIGSRYSGYACQTVDTFRSNPSKVCINTEWGQPMQVCKTSTAVLISSQWVAHSFGHKAELTFYREYDKNRENAKRDWFFFKDFKMGLYTKNFRDSISESAEDYFSRKKPIVDVMSKLIELLKKDCIKTYERIEKFDLDRVRWIITVPAIWSEHAKNIMRRAAEMAGIPGQNLMLALEPEAAAINCIFLSKQERSGMCNLGISGDKFLVVDLGGGTLDVTGIEVLKDGKLKQILRPHGGPWGGHRVNDAFMDICKKTFKSKDGTALFSNCKKADLLKLELEFEKRKIEASDIAESSEYSNEIEINLPDNIRENLLSRQGGTTNESQFFIKPSGFFFRPSVIKDLLYKETIDHITAHFKTLSPEMESTGIQKVILVGGLSESSLIVREIRNLFSSISVCVCTNPFMAVLKGAVLFGQNPDIIQARISPWTYSLCTEGDARASQRTELASSVRINQSMPVDQQNSFTLGSFRAIHPSESSNEINVPLYQSESECPKFVDESCRQLGVVHITLPSETPWAFLHLVLVHGGTELKVKLADREKGKEYEANINFCL</sequence>
<keyword evidence="3" id="KW-0067">ATP-binding</keyword>
<proteinExistence type="inferred from homology"/>
<dbReference type="Proteomes" id="UP001634394">
    <property type="component" value="Unassembled WGS sequence"/>
</dbReference>
<accession>A0ABD3V8A6</accession>
<dbReference type="EMBL" id="JBJQND010000013">
    <property type="protein sequence ID" value="KAL3857837.1"/>
    <property type="molecule type" value="Genomic_DNA"/>
</dbReference>
<evidence type="ECO:0000256" key="3">
    <source>
        <dbReference type="ARBA" id="ARBA00022840"/>
    </source>
</evidence>
<dbReference type="PANTHER" id="PTHR14187:SF5">
    <property type="entry name" value="HEAT SHOCK 70 KDA PROTEIN 12A"/>
    <property type="match status" value="1"/>
</dbReference>
<dbReference type="GO" id="GO:0005524">
    <property type="term" value="F:ATP binding"/>
    <property type="evidence" value="ECO:0007669"/>
    <property type="project" value="UniProtKB-KW"/>
</dbReference>
<evidence type="ECO:0008006" key="6">
    <source>
        <dbReference type="Google" id="ProtNLM"/>
    </source>
</evidence>
<organism evidence="4 5">
    <name type="scientific">Sinanodonta woodiana</name>
    <name type="common">Chinese pond mussel</name>
    <name type="synonym">Anodonta woodiana</name>
    <dbReference type="NCBI Taxonomy" id="1069815"/>
    <lineage>
        <taxon>Eukaryota</taxon>
        <taxon>Metazoa</taxon>
        <taxon>Spiralia</taxon>
        <taxon>Lophotrochozoa</taxon>
        <taxon>Mollusca</taxon>
        <taxon>Bivalvia</taxon>
        <taxon>Autobranchia</taxon>
        <taxon>Heteroconchia</taxon>
        <taxon>Palaeoheterodonta</taxon>
        <taxon>Unionida</taxon>
        <taxon>Unionoidea</taxon>
        <taxon>Unionidae</taxon>
        <taxon>Unioninae</taxon>
        <taxon>Sinanodonta</taxon>
    </lineage>
</organism>
<comment type="caution">
    <text evidence="4">The sequence shown here is derived from an EMBL/GenBank/DDBJ whole genome shotgun (WGS) entry which is preliminary data.</text>
</comment>
<dbReference type="Pfam" id="PF00012">
    <property type="entry name" value="HSP70"/>
    <property type="match status" value="1"/>
</dbReference>
<evidence type="ECO:0000313" key="5">
    <source>
        <dbReference type="Proteomes" id="UP001634394"/>
    </source>
</evidence>
<dbReference type="InterPro" id="IPR013126">
    <property type="entry name" value="Hsp_70_fam"/>
</dbReference>
<comment type="similarity">
    <text evidence="1">Belongs to the heat shock protein 70 family.</text>
</comment>
<reference evidence="4 5" key="1">
    <citation type="submission" date="2024-11" db="EMBL/GenBank/DDBJ databases">
        <title>Chromosome-level genome assembly of the freshwater bivalve Anodonta woodiana.</title>
        <authorList>
            <person name="Chen X."/>
        </authorList>
    </citation>
    <scope>NUCLEOTIDE SEQUENCE [LARGE SCALE GENOMIC DNA]</scope>
    <source>
        <strain evidence="4">MN2024</strain>
        <tissue evidence="4">Gills</tissue>
    </source>
</reference>
<dbReference type="AlphaFoldDB" id="A0ABD3V8A6"/>